<keyword evidence="8" id="KW-0479">Metal-binding</keyword>
<dbReference type="InterPro" id="IPR011990">
    <property type="entry name" value="TPR-like_helical_dom_sf"/>
</dbReference>
<proteinExistence type="inferred from homology"/>
<dbReference type="VEuPathDB" id="FungiDB:Bcin09g04840"/>
<keyword evidence="7" id="KW-0812">Transmembrane</keyword>
<evidence type="ECO:0000256" key="15">
    <source>
        <dbReference type="ARBA" id="ARBA00024015"/>
    </source>
</evidence>
<dbReference type="SUPFAM" id="SSF144232">
    <property type="entry name" value="HIT/MYND zinc finger-like"/>
    <property type="match status" value="1"/>
</dbReference>
<dbReference type="Gene3D" id="1.25.40.10">
    <property type="entry name" value="Tetratricopeptide repeat domain"/>
    <property type="match status" value="1"/>
</dbReference>
<dbReference type="Pfam" id="PF13424">
    <property type="entry name" value="TPR_12"/>
    <property type="match status" value="1"/>
</dbReference>
<dbReference type="InterPro" id="IPR039606">
    <property type="entry name" value="Phytol/farnesol_kinase"/>
</dbReference>
<evidence type="ECO:0000256" key="9">
    <source>
        <dbReference type="ARBA" id="ARBA00022771"/>
    </source>
</evidence>
<accession>A0A384JT40</accession>
<keyword evidence="10" id="KW-0418">Kinase</keyword>
<dbReference type="PROSITE" id="PS50865">
    <property type="entry name" value="ZF_MYND_2"/>
    <property type="match status" value="1"/>
</dbReference>
<dbReference type="PANTHER" id="PTHR32523">
    <property type="entry name" value="PHYTOL KINASE 1, CHLOROPLASTIC"/>
    <property type="match status" value="1"/>
</dbReference>
<reference evidence="20 21" key="3">
    <citation type="journal article" date="2017" name="Mol. Plant Pathol.">
        <title>A gapless genome sequence of the fungus Botrytis cinerea.</title>
        <authorList>
            <person name="Van Kan J.A."/>
            <person name="Stassen J.H."/>
            <person name="Mosbach A."/>
            <person name="Van Der Lee T.A."/>
            <person name="Faino L."/>
            <person name="Farmer A.D."/>
            <person name="Papasotiriou D.G."/>
            <person name="Zhou S."/>
            <person name="Seidl M.F."/>
            <person name="Cottam E."/>
            <person name="Edel D."/>
            <person name="Hahn M."/>
            <person name="Schwartz D.C."/>
            <person name="Dietrich R.A."/>
            <person name="Widdison S."/>
            <person name="Scalliet G."/>
        </authorList>
    </citation>
    <scope>NUCLEOTIDE SEQUENCE [LARGE SCALE GENOMIC DNA]</scope>
    <source>
        <strain evidence="20 21">B05.10</strain>
    </source>
</reference>
<evidence type="ECO:0000313" key="21">
    <source>
        <dbReference type="Proteomes" id="UP000001798"/>
    </source>
</evidence>
<evidence type="ECO:0000256" key="3">
    <source>
        <dbReference type="ARBA" id="ARBA00010794"/>
    </source>
</evidence>
<evidence type="ECO:0000256" key="1">
    <source>
        <dbReference type="ARBA" id="ARBA00004141"/>
    </source>
</evidence>
<evidence type="ECO:0000256" key="18">
    <source>
        <dbReference type="PROSITE-ProRule" id="PRU00134"/>
    </source>
</evidence>
<evidence type="ECO:0000256" key="17">
    <source>
        <dbReference type="ARBA" id="ARBA00048889"/>
    </source>
</evidence>
<dbReference type="OMA" id="KTCQRQD"/>
<dbReference type="RefSeq" id="XP_001551664.1">
    <property type="nucleotide sequence ID" value="XM_001551614.2"/>
</dbReference>
<dbReference type="GO" id="GO:0008270">
    <property type="term" value="F:zinc ion binding"/>
    <property type="evidence" value="ECO:0007669"/>
    <property type="project" value="UniProtKB-KW"/>
</dbReference>
<sequence>MSSIIFSGDANKGMKIMEAGQWNNQANQLEARGDFTSAEGLFLRSLARKIEITGEDSIQTALARNSLGELYLKMEGKLDDAQKMLEEADRIRSVINDFDAACTRDNLGQLWEMKGDVVKAREARERNPENMICSNFNCPLGSMNVNSKRNELKNCARCKCTWYCSKDCQTEDWKARHKRWCKEPAAENAQETSSSGWRGR</sequence>
<dbReference type="GO" id="GO:0016020">
    <property type="term" value="C:membrane"/>
    <property type="evidence" value="ECO:0007669"/>
    <property type="project" value="UniProtKB-SubCell"/>
</dbReference>
<dbReference type="EMBL" id="CP009813">
    <property type="protein sequence ID" value="ATZ53690.1"/>
    <property type="molecule type" value="Genomic_DNA"/>
</dbReference>
<dbReference type="GeneID" id="5432174"/>
<comment type="similarity">
    <text evidence="3">Belongs to the polyprenol kinase family.</text>
</comment>
<keyword evidence="6" id="KW-0808">Transferase</keyword>
<gene>
    <name evidence="20" type="ORF">BCIN_09g04840</name>
</gene>
<name>A0A384JT40_BOTFB</name>
<dbReference type="EC" id="2.7.1.182" evidence="16"/>
<evidence type="ECO:0000256" key="16">
    <source>
        <dbReference type="ARBA" id="ARBA00039024"/>
    </source>
</evidence>
<evidence type="ECO:0000256" key="5">
    <source>
        <dbReference type="ARBA" id="ARBA00022640"/>
    </source>
</evidence>
<dbReference type="OrthoDB" id="432970at2759"/>
<evidence type="ECO:0000256" key="8">
    <source>
        <dbReference type="ARBA" id="ARBA00022723"/>
    </source>
</evidence>
<protein>
    <recommendedName>
        <fullName evidence="16">phytol kinase</fullName>
        <ecNumber evidence="16">2.7.1.182</ecNumber>
    </recommendedName>
</protein>
<dbReference type="Proteomes" id="UP000001798">
    <property type="component" value="Chromosome 9"/>
</dbReference>
<keyword evidence="21" id="KW-1185">Reference proteome</keyword>
<dbReference type="Gene3D" id="6.10.140.2220">
    <property type="match status" value="1"/>
</dbReference>
<feature type="domain" description="MYND-type" evidence="19">
    <location>
        <begin position="135"/>
        <end position="181"/>
    </location>
</feature>
<evidence type="ECO:0000256" key="10">
    <source>
        <dbReference type="ARBA" id="ARBA00022777"/>
    </source>
</evidence>
<evidence type="ECO:0000313" key="20">
    <source>
        <dbReference type="EMBL" id="ATZ53690.1"/>
    </source>
</evidence>
<dbReference type="GO" id="GO:0010189">
    <property type="term" value="P:vitamin E biosynthetic process"/>
    <property type="evidence" value="ECO:0007669"/>
    <property type="project" value="TreeGrafter"/>
</dbReference>
<dbReference type="Pfam" id="PF01753">
    <property type="entry name" value="zf-MYND"/>
    <property type="match status" value="1"/>
</dbReference>
<keyword evidence="5" id="KW-0934">Plastid</keyword>
<organism evidence="20 21">
    <name type="scientific">Botryotinia fuckeliana (strain B05.10)</name>
    <name type="common">Noble rot fungus</name>
    <name type="synonym">Botrytis cinerea</name>
    <dbReference type="NCBI Taxonomy" id="332648"/>
    <lineage>
        <taxon>Eukaryota</taxon>
        <taxon>Fungi</taxon>
        <taxon>Dikarya</taxon>
        <taxon>Ascomycota</taxon>
        <taxon>Pezizomycotina</taxon>
        <taxon>Leotiomycetes</taxon>
        <taxon>Helotiales</taxon>
        <taxon>Sclerotiniaceae</taxon>
        <taxon>Botrytis</taxon>
    </lineage>
</organism>
<evidence type="ECO:0000256" key="6">
    <source>
        <dbReference type="ARBA" id="ARBA00022679"/>
    </source>
</evidence>
<dbReference type="SUPFAM" id="SSF48452">
    <property type="entry name" value="TPR-like"/>
    <property type="match status" value="1"/>
</dbReference>
<keyword evidence="11" id="KW-0862">Zinc</keyword>
<evidence type="ECO:0000256" key="13">
    <source>
        <dbReference type="ARBA" id="ARBA00022989"/>
    </source>
</evidence>
<comment type="pathway">
    <text evidence="15">Cofactor biosynthesis; tocopherol biosynthesis.</text>
</comment>
<evidence type="ECO:0000256" key="12">
    <source>
        <dbReference type="ARBA" id="ARBA00022946"/>
    </source>
</evidence>
<dbReference type="KEGG" id="bfu:BCIN_09g04840"/>
<reference evidence="20 21" key="1">
    <citation type="journal article" date="2011" name="PLoS Genet.">
        <title>Genomic analysis of the necrotrophic fungal pathogens Sclerotinia sclerotiorum and Botrytis cinerea.</title>
        <authorList>
            <person name="Amselem J."/>
            <person name="Cuomo C.A."/>
            <person name="van Kan J.A."/>
            <person name="Viaud M."/>
            <person name="Benito E.P."/>
            <person name="Couloux A."/>
            <person name="Coutinho P.M."/>
            <person name="de Vries R.P."/>
            <person name="Dyer P.S."/>
            <person name="Fillinger S."/>
            <person name="Fournier E."/>
            <person name="Gout L."/>
            <person name="Hahn M."/>
            <person name="Kohn L."/>
            <person name="Lapalu N."/>
            <person name="Plummer K.M."/>
            <person name="Pradier J.M."/>
            <person name="Quevillon E."/>
            <person name="Sharon A."/>
            <person name="Simon A."/>
            <person name="ten Have A."/>
            <person name="Tudzynski B."/>
            <person name="Tudzynski P."/>
            <person name="Wincker P."/>
            <person name="Andrew M."/>
            <person name="Anthouard V."/>
            <person name="Beever R.E."/>
            <person name="Beffa R."/>
            <person name="Benoit I."/>
            <person name="Bouzid O."/>
            <person name="Brault B."/>
            <person name="Chen Z."/>
            <person name="Choquer M."/>
            <person name="Collemare J."/>
            <person name="Cotton P."/>
            <person name="Danchin E.G."/>
            <person name="Da Silva C."/>
            <person name="Gautier A."/>
            <person name="Giraud C."/>
            <person name="Giraud T."/>
            <person name="Gonzalez C."/>
            <person name="Grossetete S."/>
            <person name="Guldener U."/>
            <person name="Henrissat B."/>
            <person name="Howlett B.J."/>
            <person name="Kodira C."/>
            <person name="Kretschmer M."/>
            <person name="Lappartient A."/>
            <person name="Leroch M."/>
            <person name="Levis C."/>
            <person name="Mauceli E."/>
            <person name="Neuveglise C."/>
            <person name="Oeser B."/>
            <person name="Pearson M."/>
            <person name="Poulain J."/>
            <person name="Poussereau N."/>
            <person name="Quesneville H."/>
            <person name="Rascle C."/>
            <person name="Schumacher J."/>
            <person name="Segurens B."/>
            <person name="Sexton A."/>
            <person name="Silva E."/>
            <person name="Sirven C."/>
            <person name="Soanes D.M."/>
            <person name="Talbot N.J."/>
            <person name="Templeton M."/>
            <person name="Yandava C."/>
            <person name="Yarden O."/>
            <person name="Zeng Q."/>
            <person name="Rollins J.A."/>
            <person name="Lebrun M.H."/>
            <person name="Dickman M."/>
        </authorList>
    </citation>
    <scope>NUCLEOTIDE SEQUENCE [LARGE SCALE GENOMIC DNA]</scope>
    <source>
        <strain evidence="20 21">B05.10</strain>
    </source>
</reference>
<dbReference type="GO" id="GO:0010276">
    <property type="term" value="F:phytol kinase activity"/>
    <property type="evidence" value="ECO:0007669"/>
    <property type="project" value="UniProtKB-EC"/>
</dbReference>
<evidence type="ECO:0000256" key="7">
    <source>
        <dbReference type="ARBA" id="ARBA00022692"/>
    </source>
</evidence>
<evidence type="ECO:0000256" key="2">
    <source>
        <dbReference type="ARBA" id="ARBA00004229"/>
    </source>
</evidence>
<evidence type="ECO:0000256" key="4">
    <source>
        <dbReference type="ARBA" id="ARBA00022528"/>
    </source>
</evidence>
<evidence type="ECO:0000259" key="19">
    <source>
        <dbReference type="PROSITE" id="PS50865"/>
    </source>
</evidence>
<keyword evidence="14" id="KW-0472">Membrane</keyword>
<reference evidence="20 21" key="2">
    <citation type="journal article" date="2012" name="Eukaryot. Cell">
        <title>Genome update of Botrytis cinerea strains B05.10 and T4.</title>
        <authorList>
            <person name="Staats M."/>
            <person name="van Kan J.A."/>
        </authorList>
    </citation>
    <scope>NUCLEOTIDE SEQUENCE [LARGE SCALE GENOMIC DNA]</scope>
    <source>
        <strain evidence="20 21">B05.10</strain>
    </source>
</reference>
<evidence type="ECO:0000256" key="14">
    <source>
        <dbReference type="ARBA" id="ARBA00023136"/>
    </source>
</evidence>
<keyword evidence="12" id="KW-0809">Transit peptide</keyword>
<comment type="subcellular location">
    <subcellularLocation>
        <location evidence="1">Membrane</location>
        <topology evidence="1">Multi-pass membrane protein</topology>
    </subcellularLocation>
    <subcellularLocation>
        <location evidence="2">Plastid</location>
        <location evidence="2">Chloroplast</location>
    </subcellularLocation>
</comment>
<keyword evidence="9 18" id="KW-0863">Zinc-finger</keyword>
<dbReference type="AlphaFoldDB" id="A0A384JT40"/>
<evidence type="ECO:0000256" key="11">
    <source>
        <dbReference type="ARBA" id="ARBA00022833"/>
    </source>
</evidence>
<keyword evidence="4" id="KW-0150">Chloroplast</keyword>
<comment type="catalytic activity">
    <reaction evidence="17">
        <text>phytol + CTP = phytyl phosphate + CDP + H(+)</text>
        <dbReference type="Rhea" id="RHEA:38055"/>
        <dbReference type="ChEBI" id="CHEBI:15378"/>
        <dbReference type="ChEBI" id="CHEBI:17327"/>
        <dbReference type="ChEBI" id="CHEBI:37563"/>
        <dbReference type="ChEBI" id="CHEBI:58069"/>
        <dbReference type="ChEBI" id="CHEBI:75483"/>
        <dbReference type="EC" id="2.7.1.182"/>
    </reaction>
</comment>
<keyword evidence="13" id="KW-1133">Transmembrane helix</keyword>
<dbReference type="InterPro" id="IPR002893">
    <property type="entry name" value="Znf_MYND"/>
</dbReference>
<dbReference type="PANTHER" id="PTHR32523:SF8">
    <property type="entry name" value="DOLICHOL KINASE"/>
    <property type="match status" value="1"/>
</dbReference>